<dbReference type="GeneTree" id="ENSGT00940000160288"/>
<proteinExistence type="predicted"/>
<evidence type="ECO:0000256" key="2">
    <source>
        <dbReference type="ARBA" id="ARBA00022692"/>
    </source>
</evidence>
<dbReference type="GO" id="GO:0004364">
    <property type="term" value="F:glutathione transferase activity"/>
    <property type="evidence" value="ECO:0007669"/>
    <property type="project" value="TreeGrafter"/>
</dbReference>
<dbReference type="GeneID" id="108424188"/>
<evidence type="ECO:0000256" key="6">
    <source>
        <dbReference type="ARBA" id="ARBA00023136"/>
    </source>
</evidence>
<reference evidence="8 9" key="1">
    <citation type="submission" date="2020-10" db="EMBL/GenBank/DDBJ databases">
        <title>Pygocentrus nattereri (red-bellied piranha) genome, fPygNat1, primary haplotype.</title>
        <authorList>
            <person name="Myers G."/>
            <person name="Meyer A."/>
            <person name="Karagic N."/>
            <person name="Pippel M."/>
            <person name="Winkler S."/>
            <person name="Tracey A."/>
            <person name="Wood J."/>
            <person name="Formenti G."/>
            <person name="Howe K."/>
            <person name="Fedrigo O."/>
            <person name="Jarvis E.D."/>
        </authorList>
    </citation>
    <scope>NUCLEOTIDE SEQUENCE [LARGE SCALE GENOMIC DNA]</scope>
</reference>
<name>A0A3B4EQ43_PYGNA</name>
<sequence length="146" mass="16140">MTTTEQPILLAAVSLFSALHLGFQARRVGWSRMKYKIMPPAVNGPPEFERTFRAHQNGVEFYPVFLVVLWTSGLFCNEALAALGGLVYVVAREMYFTGYANSAEGRLPGFYLMICVLLALAVTAAVGIIPSFLDKYLSIKILSRSI</sequence>
<keyword evidence="9" id="KW-1185">Reference proteome</keyword>
<dbReference type="STRING" id="42514.ENSPNAP00000037394"/>
<dbReference type="PANTHER" id="PTHR10250">
    <property type="entry name" value="MICROSOMAL GLUTATHIONE S-TRANSFERASE"/>
    <property type="match status" value="1"/>
</dbReference>
<dbReference type="OrthoDB" id="410651at2759"/>
<dbReference type="GO" id="GO:0004464">
    <property type="term" value="F:leukotriene-C4 synthase activity"/>
    <property type="evidence" value="ECO:0007669"/>
    <property type="project" value="TreeGrafter"/>
</dbReference>
<dbReference type="GO" id="GO:0004602">
    <property type="term" value="F:glutathione peroxidase activity"/>
    <property type="evidence" value="ECO:0007669"/>
    <property type="project" value="TreeGrafter"/>
</dbReference>
<dbReference type="InterPro" id="IPR001129">
    <property type="entry name" value="Membr-assoc_MAPEG"/>
</dbReference>
<evidence type="ECO:0000256" key="5">
    <source>
        <dbReference type="ARBA" id="ARBA00022989"/>
    </source>
</evidence>
<dbReference type="RefSeq" id="XP_017547511.1">
    <property type="nucleotide sequence ID" value="XM_017692022.2"/>
</dbReference>
<reference evidence="8" key="2">
    <citation type="submission" date="2025-08" db="UniProtKB">
        <authorList>
            <consortium name="Ensembl"/>
        </authorList>
    </citation>
    <scope>IDENTIFICATION</scope>
</reference>
<gene>
    <name evidence="8" type="primary">MGST2</name>
</gene>
<dbReference type="OMA" id="HKYFWGY"/>
<feature type="transmembrane region" description="Helical" evidence="7">
    <location>
        <begin position="61"/>
        <end position="89"/>
    </location>
</feature>
<evidence type="ECO:0000256" key="3">
    <source>
        <dbReference type="ARBA" id="ARBA00022751"/>
    </source>
</evidence>
<dbReference type="PANTHER" id="PTHR10250:SF13">
    <property type="entry name" value="MICROSOMAL GLUTATHIONE S-TRANSFERASE 2"/>
    <property type="match status" value="1"/>
</dbReference>
<dbReference type="Gene3D" id="1.20.120.550">
    <property type="entry name" value="Membrane associated eicosanoid/glutathione metabolism-like domain"/>
    <property type="match status" value="1"/>
</dbReference>
<evidence type="ECO:0000313" key="9">
    <source>
        <dbReference type="Proteomes" id="UP001501920"/>
    </source>
</evidence>
<dbReference type="GO" id="GO:0019370">
    <property type="term" value="P:leukotriene biosynthetic process"/>
    <property type="evidence" value="ECO:0007669"/>
    <property type="project" value="UniProtKB-KW"/>
</dbReference>
<comment type="subcellular location">
    <subcellularLocation>
        <location evidence="1">Endoplasmic reticulum membrane</location>
        <topology evidence="1">Multi-pass membrane protein</topology>
    </subcellularLocation>
</comment>
<dbReference type="InterPro" id="IPR050997">
    <property type="entry name" value="MAPEG"/>
</dbReference>
<keyword evidence="3" id="KW-0434">Leukotriene biosynthesis</keyword>
<evidence type="ECO:0000256" key="1">
    <source>
        <dbReference type="ARBA" id="ARBA00004477"/>
    </source>
</evidence>
<evidence type="ECO:0000313" key="8">
    <source>
        <dbReference type="Ensembl" id="ENSPNAP00000037394.1"/>
    </source>
</evidence>
<evidence type="ECO:0000256" key="4">
    <source>
        <dbReference type="ARBA" id="ARBA00022824"/>
    </source>
</evidence>
<dbReference type="InterPro" id="IPR001446">
    <property type="entry name" value="5_LipOase_AP"/>
</dbReference>
<dbReference type="Proteomes" id="UP001501920">
    <property type="component" value="Chromosome 8"/>
</dbReference>
<feature type="transmembrane region" description="Helical" evidence="7">
    <location>
        <begin position="110"/>
        <end position="133"/>
    </location>
</feature>
<organism evidence="8 9">
    <name type="scientific">Pygocentrus nattereri</name>
    <name type="common">Red-bellied piranha</name>
    <dbReference type="NCBI Taxonomy" id="42514"/>
    <lineage>
        <taxon>Eukaryota</taxon>
        <taxon>Metazoa</taxon>
        <taxon>Chordata</taxon>
        <taxon>Craniata</taxon>
        <taxon>Vertebrata</taxon>
        <taxon>Euteleostomi</taxon>
        <taxon>Actinopterygii</taxon>
        <taxon>Neopterygii</taxon>
        <taxon>Teleostei</taxon>
        <taxon>Ostariophysi</taxon>
        <taxon>Characiformes</taxon>
        <taxon>Characoidei</taxon>
        <taxon>Pygocentrus</taxon>
    </lineage>
</organism>
<evidence type="ECO:0008006" key="10">
    <source>
        <dbReference type="Google" id="ProtNLM"/>
    </source>
</evidence>
<keyword evidence="4" id="KW-0256">Endoplasmic reticulum</keyword>
<dbReference type="GO" id="GO:0008047">
    <property type="term" value="F:enzyme activator activity"/>
    <property type="evidence" value="ECO:0007669"/>
    <property type="project" value="InterPro"/>
</dbReference>
<dbReference type="GO" id="GO:0005789">
    <property type="term" value="C:endoplasmic reticulum membrane"/>
    <property type="evidence" value="ECO:0007669"/>
    <property type="project" value="UniProtKB-SubCell"/>
</dbReference>
<keyword evidence="2 7" id="KW-0812">Transmembrane</keyword>
<reference evidence="8" key="3">
    <citation type="submission" date="2025-09" db="UniProtKB">
        <authorList>
            <consortium name="Ensembl"/>
        </authorList>
    </citation>
    <scope>IDENTIFICATION</scope>
</reference>
<dbReference type="GO" id="GO:0005635">
    <property type="term" value="C:nuclear envelope"/>
    <property type="evidence" value="ECO:0007669"/>
    <property type="project" value="TreeGrafter"/>
</dbReference>
<dbReference type="Ensembl" id="ENSPNAT00000033548.2">
    <property type="protein sequence ID" value="ENSPNAP00000037394.1"/>
    <property type="gene ID" value="ENSPNAG00000004498.2"/>
</dbReference>
<dbReference type="AlphaFoldDB" id="A0A3B4EQ43"/>
<dbReference type="CTD" id="4258"/>
<keyword evidence="5 7" id="KW-1133">Transmembrane helix</keyword>
<protein>
    <recommendedName>
        <fullName evidence="10">Microsomal glutathione S-transferase 2</fullName>
    </recommendedName>
</protein>
<dbReference type="SUPFAM" id="SSF161084">
    <property type="entry name" value="MAPEG domain-like"/>
    <property type="match status" value="1"/>
</dbReference>
<dbReference type="FunFam" id="1.20.120.550:FF:000003">
    <property type="entry name" value="Leukotriene C4 synthase"/>
    <property type="match status" value="1"/>
</dbReference>
<dbReference type="PRINTS" id="PR00488">
    <property type="entry name" value="5LPOXGNASEAP"/>
</dbReference>
<keyword evidence="6 7" id="KW-0472">Membrane</keyword>
<evidence type="ECO:0000256" key="7">
    <source>
        <dbReference type="SAM" id="Phobius"/>
    </source>
</evidence>
<dbReference type="Pfam" id="PF01124">
    <property type="entry name" value="MAPEG"/>
    <property type="match status" value="1"/>
</dbReference>
<accession>A0A3B4EQ43</accession>
<dbReference type="InterPro" id="IPR023352">
    <property type="entry name" value="MAPEG-like_dom_sf"/>
</dbReference>